<dbReference type="EMBL" id="QGGV01000001">
    <property type="protein sequence ID" value="PWK58207.1"/>
    <property type="molecule type" value="Genomic_DNA"/>
</dbReference>
<evidence type="ECO:0000256" key="4">
    <source>
        <dbReference type="ARBA" id="ARBA00031367"/>
    </source>
</evidence>
<comment type="similarity">
    <text evidence="2">Belongs to the NAD(P)-dependent epimerase/dehydratase family.</text>
</comment>
<evidence type="ECO:0000313" key="8">
    <source>
        <dbReference type="Proteomes" id="UP000245390"/>
    </source>
</evidence>
<comment type="pathway">
    <text evidence="1">Carbohydrate metabolism; galactose metabolism.</text>
</comment>
<dbReference type="InterPro" id="IPR001509">
    <property type="entry name" value="Epimerase_deHydtase"/>
</dbReference>
<dbReference type="AlphaFoldDB" id="A0A316GT34"/>
<evidence type="ECO:0000313" key="7">
    <source>
        <dbReference type="EMBL" id="PWK58207.1"/>
    </source>
</evidence>
<dbReference type="SUPFAM" id="SSF51735">
    <property type="entry name" value="NAD(P)-binding Rossmann-fold domains"/>
    <property type="match status" value="1"/>
</dbReference>
<dbReference type="RefSeq" id="WP_164721544.1">
    <property type="nucleotide sequence ID" value="NZ_CP034588.1"/>
</dbReference>
<comment type="caution">
    <text evidence="7">The sequence shown here is derived from an EMBL/GenBank/DDBJ whole genome shotgun (WGS) entry which is preliminary data.</text>
</comment>
<dbReference type="Proteomes" id="UP000245390">
    <property type="component" value="Unassembled WGS sequence"/>
</dbReference>
<protein>
    <recommendedName>
        <fullName evidence="3">UDP-glucose 4-epimerase</fullName>
    </recommendedName>
    <alternativeName>
        <fullName evidence="5">Galactowaldenase</fullName>
    </alternativeName>
    <alternativeName>
        <fullName evidence="4">UDP-galactose 4-epimerase</fullName>
    </alternativeName>
</protein>
<gene>
    <name evidence="7" type="ORF">C8D95_10112</name>
</gene>
<name>A0A316GT34_9RHOB</name>
<feature type="domain" description="NAD-dependent epimerase/dehydratase" evidence="6">
    <location>
        <begin position="11"/>
        <end position="122"/>
    </location>
</feature>
<evidence type="ECO:0000256" key="3">
    <source>
        <dbReference type="ARBA" id="ARBA00018569"/>
    </source>
</evidence>
<dbReference type="Pfam" id="PF01370">
    <property type="entry name" value="Epimerase"/>
    <property type="match status" value="1"/>
</dbReference>
<dbReference type="Gene3D" id="3.40.50.720">
    <property type="entry name" value="NAD(P)-binding Rossmann-like Domain"/>
    <property type="match status" value="1"/>
</dbReference>
<proteinExistence type="inferred from homology"/>
<dbReference type="InterPro" id="IPR036291">
    <property type="entry name" value="NAD(P)-bd_dom_sf"/>
</dbReference>
<evidence type="ECO:0000256" key="5">
    <source>
        <dbReference type="ARBA" id="ARBA00033067"/>
    </source>
</evidence>
<evidence type="ECO:0000256" key="1">
    <source>
        <dbReference type="ARBA" id="ARBA00004947"/>
    </source>
</evidence>
<organism evidence="7 8">
    <name type="scientific">Silicimonas algicola</name>
    <dbReference type="NCBI Taxonomy" id="1826607"/>
    <lineage>
        <taxon>Bacteria</taxon>
        <taxon>Pseudomonadati</taxon>
        <taxon>Pseudomonadota</taxon>
        <taxon>Alphaproteobacteria</taxon>
        <taxon>Rhodobacterales</taxon>
        <taxon>Paracoccaceae</taxon>
    </lineage>
</organism>
<accession>A0A316GT34</accession>
<keyword evidence="8" id="KW-1185">Reference proteome</keyword>
<dbReference type="PANTHER" id="PTHR43725:SF53">
    <property type="entry name" value="UDP-ARABINOSE 4-EPIMERASE 1"/>
    <property type="match status" value="1"/>
</dbReference>
<evidence type="ECO:0000256" key="2">
    <source>
        <dbReference type="ARBA" id="ARBA00007637"/>
    </source>
</evidence>
<sequence>MAQYLFACGCGFVGRYLSRCLLAAGDEVVVLGNLSNSALTKLVPGCELLEGDVRKPDDVEAANSSSDVVFHLAAVASVGPSNRRWSKSHHTSQSGSAIVFEVAARSKVGHVVYASSAAVCGGNA</sequence>
<evidence type="ECO:0000259" key="6">
    <source>
        <dbReference type="Pfam" id="PF01370"/>
    </source>
</evidence>
<reference evidence="7 8" key="1">
    <citation type="submission" date="2018-05" db="EMBL/GenBank/DDBJ databases">
        <title>Genomic Encyclopedia of Type Strains, Phase IV (KMG-IV): sequencing the most valuable type-strain genomes for metagenomic binning, comparative biology and taxonomic classification.</title>
        <authorList>
            <person name="Goeker M."/>
        </authorList>
    </citation>
    <scope>NUCLEOTIDE SEQUENCE [LARGE SCALE GENOMIC DNA]</scope>
    <source>
        <strain evidence="7 8">DSM 103371</strain>
    </source>
</reference>
<dbReference type="GO" id="GO:0033499">
    <property type="term" value="P:galactose catabolic process via UDP-galactose, Leloir pathway"/>
    <property type="evidence" value="ECO:0007669"/>
    <property type="project" value="TreeGrafter"/>
</dbReference>
<dbReference type="PANTHER" id="PTHR43725">
    <property type="entry name" value="UDP-GLUCOSE 4-EPIMERASE"/>
    <property type="match status" value="1"/>
</dbReference>